<protein>
    <submittedName>
        <fullName evidence="10">Potassium-transporting ATPase subunit KdpA</fullName>
    </submittedName>
</protein>
<evidence type="ECO:0000256" key="1">
    <source>
        <dbReference type="ARBA" id="ARBA00022448"/>
    </source>
</evidence>
<accession>A0A354M2Z7</accession>
<evidence type="ECO:0000256" key="5">
    <source>
        <dbReference type="ARBA" id="ARBA00022958"/>
    </source>
</evidence>
<keyword evidence="6 9" id="KW-1133">Transmembrane helix</keyword>
<dbReference type="GO" id="GO:0008556">
    <property type="term" value="F:P-type potassium transmembrane transporter activity"/>
    <property type="evidence" value="ECO:0007669"/>
    <property type="project" value="InterPro"/>
</dbReference>
<proteinExistence type="predicted"/>
<dbReference type="EMBL" id="DNWC01000097">
    <property type="protein sequence ID" value="HBJ08886.1"/>
    <property type="molecule type" value="Genomic_DNA"/>
</dbReference>
<name>A0A354M2Z7_9BACT</name>
<keyword evidence="3" id="KW-0633">Potassium transport</keyword>
<gene>
    <name evidence="10" type="ORF">DDY73_07750</name>
</gene>
<keyword evidence="7" id="KW-0406">Ion transport</keyword>
<dbReference type="GO" id="GO:0005886">
    <property type="term" value="C:plasma membrane"/>
    <property type="evidence" value="ECO:0007669"/>
    <property type="project" value="TreeGrafter"/>
</dbReference>
<evidence type="ECO:0000256" key="6">
    <source>
        <dbReference type="ARBA" id="ARBA00022989"/>
    </source>
</evidence>
<comment type="caution">
    <text evidence="10">The sequence shown here is derived from an EMBL/GenBank/DDBJ whole genome shotgun (WGS) entry which is preliminary data.</text>
</comment>
<evidence type="ECO:0000256" key="4">
    <source>
        <dbReference type="ARBA" id="ARBA00022692"/>
    </source>
</evidence>
<evidence type="ECO:0000256" key="7">
    <source>
        <dbReference type="ARBA" id="ARBA00023065"/>
    </source>
</evidence>
<keyword evidence="4 9" id="KW-0812">Transmembrane</keyword>
<evidence type="ECO:0000256" key="3">
    <source>
        <dbReference type="ARBA" id="ARBA00022538"/>
    </source>
</evidence>
<keyword evidence="1" id="KW-0813">Transport</keyword>
<evidence type="ECO:0000313" key="10">
    <source>
        <dbReference type="EMBL" id="HBJ08886.1"/>
    </source>
</evidence>
<evidence type="ECO:0000313" key="11">
    <source>
        <dbReference type="Proteomes" id="UP000262954"/>
    </source>
</evidence>
<organism evidence="10 11">
    <name type="scientific">Coprobacter fastidiosus</name>
    <dbReference type="NCBI Taxonomy" id="1099853"/>
    <lineage>
        <taxon>Bacteria</taxon>
        <taxon>Pseudomonadati</taxon>
        <taxon>Bacteroidota</taxon>
        <taxon>Bacteroidia</taxon>
        <taxon>Bacteroidales</taxon>
        <taxon>Barnesiellaceae</taxon>
        <taxon>Coprobacter</taxon>
    </lineage>
</organism>
<sequence length="64" mass="7536">MNTEILGSVLQIVILLVFSYPLGKHIAKVYKGEKSRWDFFTPVENFIYKLVGVDPKEEMNWKQF</sequence>
<evidence type="ECO:0000256" key="2">
    <source>
        <dbReference type="ARBA" id="ARBA00022475"/>
    </source>
</evidence>
<keyword evidence="2" id="KW-1003">Cell membrane</keyword>
<dbReference type="PANTHER" id="PTHR30607:SF2">
    <property type="entry name" value="POTASSIUM-TRANSPORTING ATPASE POTASSIUM-BINDING SUBUNIT"/>
    <property type="match status" value="1"/>
</dbReference>
<feature type="non-terminal residue" evidence="10">
    <location>
        <position position="64"/>
    </location>
</feature>
<dbReference type="InterPro" id="IPR004623">
    <property type="entry name" value="KdpA"/>
</dbReference>
<feature type="transmembrane region" description="Helical" evidence="9">
    <location>
        <begin position="6"/>
        <end position="23"/>
    </location>
</feature>
<dbReference type="AlphaFoldDB" id="A0A354M2Z7"/>
<evidence type="ECO:0000256" key="9">
    <source>
        <dbReference type="SAM" id="Phobius"/>
    </source>
</evidence>
<dbReference type="Pfam" id="PF03814">
    <property type="entry name" value="KdpA"/>
    <property type="match status" value="1"/>
</dbReference>
<dbReference type="Proteomes" id="UP000262954">
    <property type="component" value="Unassembled WGS sequence"/>
</dbReference>
<reference evidence="10 11" key="1">
    <citation type="journal article" date="2018" name="Nat. Biotechnol.">
        <title>A standardized bacterial taxonomy based on genome phylogeny substantially revises the tree of life.</title>
        <authorList>
            <person name="Parks D.H."/>
            <person name="Chuvochina M."/>
            <person name="Waite D.W."/>
            <person name="Rinke C."/>
            <person name="Skarshewski A."/>
            <person name="Chaumeil P.A."/>
            <person name="Hugenholtz P."/>
        </authorList>
    </citation>
    <scope>NUCLEOTIDE SEQUENCE [LARGE SCALE GENOMIC DNA]</scope>
    <source>
        <strain evidence="10">UBA11482</strain>
    </source>
</reference>
<keyword evidence="5" id="KW-0630">Potassium</keyword>
<evidence type="ECO:0000256" key="8">
    <source>
        <dbReference type="ARBA" id="ARBA00023136"/>
    </source>
</evidence>
<keyword evidence="8 9" id="KW-0472">Membrane</keyword>
<dbReference type="PANTHER" id="PTHR30607">
    <property type="entry name" value="POTASSIUM-TRANSPORTING ATPASE A CHAIN"/>
    <property type="match status" value="1"/>
</dbReference>